<dbReference type="EMBL" id="JAFICZ010000001">
    <property type="protein sequence ID" value="MBP1291074.1"/>
    <property type="molecule type" value="Genomic_DNA"/>
</dbReference>
<dbReference type="SUPFAM" id="SSF55961">
    <property type="entry name" value="Bet v1-like"/>
    <property type="match status" value="1"/>
</dbReference>
<dbReference type="eggNOG" id="COG3832">
    <property type="taxonomic scope" value="Bacteria"/>
</dbReference>
<dbReference type="Proteomes" id="UP000673383">
    <property type="component" value="Unassembled WGS sequence"/>
</dbReference>
<keyword evidence="1" id="KW-1133">Transmembrane helix</keyword>
<organism evidence="2 4">
    <name type="scientific">Bradyrhizobium elkanii</name>
    <dbReference type="NCBI Taxonomy" id="29448"/>
    <lineage>
        <taxon>Bacteria</taxon>
        <taxon>Pseudomonadati</taxon>
        <taxon>Pseudomonadota</taxon>
        <taxon>Alphaproteobacteria</taxon>
        <taxon>Hyphomicrobiales</taxon>
        <taxon>Nitrobacteraceae</taxon>
        <taxon>Bradyrhizobium</taxon>
    </lineage>
</organism>
<keyword evidence="5" id="KW-1185">Reference proteome</keyword>
<dbReference type="CDD" id="cd07818">
    <property type="entry name" value="SRPBCC_1"/>
    <property type="match status" value="1"/>
</dbReference>
<dbReference type="InterPro" id="IPR019587">
    <property type="entry name" value="Polyketide_cyclase/dehydratase"/>
</dbReference>
<evidence type="ECO:0000313" key="3">
    <source>
        <dbReference type="EMBL" id="MEY9314011.1"/>
    </source>
</evidence>
<feature type="transmembrane region" description="Helical" evidence="1">
    <location>
        <begin position="6"/>
        <end position="24"/>
    </location>
</feature>
<dbReference type="Gene3D" id="3.30.530.20">
    <property type="match status" value="1"/>
</dbReference>
<dbReference type="InterPro" id="IPR023393">
    <property type="entry name" value="START-like_dom_sf"/>
</dbReference>
<dbReference type="AlphaFoldDB" id="A0A1E3EYW3"/>
<evidence type="ECO:0000256" key="1">
    <source>
        <dbReference type="SAM" id="Phobius"/>
    </source>
</evidence>
<reference evidence="2" key="1">
    <citation type="submission" date="2021-02" db="EMBL/GenBank/DDBJ databases">
        <title>Genomic Encyclopedia of Type Strains, Phase IV (KMG-V): Genome sequencing to study the core and pangenomes of soil and plant-associated prokaryotes.</title>
        <authorList>
            <person name="Whitman W."/>
        </authorList>
    </citation>
    <scope>NUCLEOTIDE SEQUENCE</scope>
    <source>
        <strain evidence="2">USDA 406</strain>
    </source>
</reference>
<dbReference type="EMBL" id="JBGBZA010000002">
    <property type="protein sequence ID" value="MEY9314011.1"/>
    <property type="molecule type" value="Genomic_DNA"/>
</dbReference>
<name>A0A1E3EYW3_BRAEL</name>
<evidence type="ECO:0000313" key="5">
    <source>
        <dbReference type="Proteomes" id="UP001565471"/>
    </source>
</evidence>
<dbReference type="Proteomes" id="UP001565471">
    <property type="component" value="Unassembled WGS sequence"/>
</dbReference>
<accession>A0A1E3EYW3</accession>
<keyword evidence="1" id="KW-0812">Transmembrane</keyword>
<gene>
    <name evidence="3" type="ORF">ABIF29_000810</name>
    <name evidence="2" type="ORF">JOH49_000827</name>
</gene>
<sequence length="178" mass="19614">MLETIAVIAIVLVVAIAVILVLAATKPGTLRVTRAISINAPAERIFPLIDDFHQWTVWSPYENRDPAMKRIYGGAGRGQGAVYAWDGNKNVGAGRMEILQSSAPSKVVIKLDFIKPFEGHNTAEFTMLPQGDATSVTWTMYGPAVFMSKVMQVFMNLDRMIGRDFEVGLANLKKLTEK</sequence>
<dbReference type="STRING" id="29448.QU41_19415"/>
<dbReference type="GeneID" id="92957621"/>
<evidence type="ECO:0000313" key="2">
    <source>
        <dbReference type="EMBL" id="MBP1291074.1"/>
    </source>
</evidence>
<dbReference type="RefSeq" id="WP_026192212.1">
    <property type="nucleotide sequence ID" value="NZ_BJNL01000007.1"/>
</dbReference>
<proteinExistence type="predicted"/>
<reference evidence="3 5" key="2">
    <citation type="submission" date="2024-07" db="EMBL/GenBank/DDBJ databases">
        <title>Genomic Encyclopedia of Type Strains, Phase V (KMG-V): Genome sequencing to study the core and pangenomes of soil and plant-associated prokaryotes.</title>
        <authorList>
            <person name="Whitman W."/>
        </authorList>
    </citation>
    <scope>NUCLEOTIDE SEQUENCE [LARGE SCALE GENOMIC DNA]</scope>
    <source>
        <strain evidence="3 5">USDA 415</strain>
    </source>
</reference>
<protein>
    <submittedName>
        <fullName evidence="2">Uncharacterized protein</fullName>
    </submittedName>
</protein>
<keyword evidence="1" id="KW-0472">Membrane</keyword>
<comment type="caution">
    <text evidence="2">The sequence shown here is derived from an EMBL/GenBank/DDBJ whole genome shotgun (WGS) entry which is preliminary data.</text>
</comment>
<evidence type="ECO:0000313" key="4">
    <source>
        <dbReference type="Proteomes" id="UP000673383"/>
    </source>
</evidence>
<dbReference type="Pfam" id="PF10604">
    <property type="entry name" value="Polyketide_cyc2"/>
    <property type="match status" value="1"/>
</dbReference>